<evidence type="ECO:0000313" key="2">
    <source>
        <dbReference type="EMBL" id="TBW40719.1"/>
    </source>
</evidence>
<dbReference type="EMBL" id="SJFN01000003">
    <property type="protein sequence ID" value="TBW40719.1"/>
    <property type="molecule type" value="Genomic_DNA"/>
</dbReference>
<dbReference type="AlphaFoldDB" id="A0A4Q9VWL4"/>
<dbReference type="OrthoDB" id="7856199at2"/>
<name>A0A4Q9VWL4_9HYPH</name>
<dbReference type="GO" id="GO:0032259">
    <property type="term" value="P:methylation"/>
    <property type="evidence" value="ECO:0007669"/>
    <property type="project" value="UniProtKB-KW"/>
</dbReference>
<dbReference type="GO" id="GO:0008757">
    <property type="term" value="F:S-adenosylmethionine-dependent methyltransferase activity"/>
    <property type="evidence" value="ECO:0007669"/>
    <property type="project" value="InterPro"/>
</dbReference>
<dbReference type="InterPro" id="IPR013216">
    <property type="entry name" value="Methyltransf_11"/>
</dbReference>
<dbReference type="InterPro" id="IPR029063">
    <property type="entry name" value="SAM-dependent_MTases_sf"/>
</dbReference>
<comment type="caution">
    <text evidence="2">The sequence shown here is derived from an EMBL/GenBank/DDBJ whole genome shotgun (WGS) entry which is preliminary data.</text>
</comment>
<proteinExistence type="predicted"/>
<evidence type="ECO:0000259" key="1">
    <source>
        <dbReference type="Pfam" id="PF08241"/>
    </source>
</evidence>
<feature type="domain" description="Methyltransferase type 11" evidence="1">
    <location>
        <begin position="115"/>
        <end position="212"/>
    </location>
</feature>
<keyword evidence="3" id="KW-1185">Reference proteome</keyword>
<evidence type="ECO:0000313" key="3">
    <source>
        <dbReference type="Proteomes" id="UP000292781"/>
    </source>
</evidence>
<dbReference type="Gene3D" id="3.40.50.150">
    <property type="entry name" value="Vaccinia Virus protein VP39"/>
    <property type="match status" value="1"/>
</dbReference>
<dbReference type="CDD" id="cd02440">
    <property type="entry name" value="AdoMet_MTases"/>
    <property type="match status" value="1"/>
</dbReference>
<reference evidence="2 3" key="1">
    <citation type="submission" date="2019-02" db="EMBL/GenBank/DDBJ databases">
        <title>Siculibacillus lacustris gen. nov., sp. nov., a new rosette-forming bacterium isolated from a freshwater crater lake (Lake St. Ana, Romania).</title>
        <authorList>
            <person name="Felfoldi T."/>
            <person name="Marton Z."/>
            <person name="Szabo A."/>
            <person name="Mentes A."/>
            <person name="Boka K."/>
            <person name="Marialigeti K."/>
            <person name="Mathe I."/>
            <person name="Koncz M."/>
            <person name="Schumann P."/>
            <person name="Toth E."/>
        </authorList>
    </citation>
    <scope>NUCLEOTIDE SEQUENCE [LARGE SCALE GENOMIC DNA]</scope>
    <source>
        <strain evidence="2 3">SA-279</strain>
    </source>
</reference>
<keyword evidence="2" id="KW-0489">Methyltransferase</keyword>
<protein>
    <submittedName>
        <fullName evidence="2">SAM-dependent methyltransferase</fullName>
    </submittedName>
</protein>
<dbReference type="Proteomes" id="UP000292781">
    <property type="component" value="Unassembled WGS sequence"/>
</dbReference>
<accession>A0A4Q9VWL4</accession>
<sequence>MVGVPSNGPAVEEPKCPVEIERAFGNIVPVDPAGRSWRGRRVFLPGSSEFQMPDRDIETERDIFARRQAEMTANWYSGVQKKAGDLDAFIGRRQVAYLDRWGEAARFIPEGATVLDVGGGNTYVDLLKFLKSRAYDYFYLDVDPGAAAASAALAAGFGFDPSQFRVGFNDRLDFADEQFDAVFSSHCIEHSFDLPTTFRELNRVLKPDGNLLMAVPFGWESNPEHPYFFDADDWQALVDDAGFEVRVLQVGREYAEAGFDLFVAARKVGAPRPAFRVDPAVRRKTAHTHVDRLDGSITLTGTVDRRDDHVILGGPDWAIDIAVPAGAREIRPIFARHDWSGIVAMRQGARELQIDLYSWYSYAQPALYVLDPSAPPRLEIRPSGRNPAARDGQVVLYGYMWR</sequence>
<dbReference type="SUPFAM" id="SSF53335">
    <property type="entry name" value="S-adenosyl-L-methionine-dependent methyltransferases"/>
    <property type="match status" value="1"/>
</dbReference>
<organism evidence="2 3">
    <name type="scientific">Siculibacillus lacustris</name>
    <dbReference type="NCBI Taxonomy" id="1549641"/>
    <lineage>
        <taxon>Bacteria</taxon>
        <taxon>Pseudomonadati</taxon>
        <taxon>Pseudomonadota</taxon>
        <taxon>Alphaproteobacteria</taxon>
        <taxon>Hyphomicrobiales</taxon>
        <taxon>Ancalomicrobiaceae</taxon>
        <taxon>Siculibacillus</taxon>
    </lineage>
</organism>
<keyword evidence="2" id="KW-0808">Transferase</keyword>
<gene>
    <name evidence="2" type="ORF">EYW49_03040</name>
</gene>
<dbReference type="Pfam" id="PF08241">
    <property type="entry name" value="Methyltransf_11"/>
    <property type="match status" value="1"/>
</dbReference>